<feature type="region of interest" description="Disordered" evidence="1">
    <location>
        <begin position="63"/>
        <end position="101"/>
    </location>
</feature>
<accession>A0A2H3JBD2</accession>
<name>A0A2H3JBD2_WOLCO</name>
<evidence type="ECO:0000256" key="1">
    <source>
        <dbReference type="SAM" id="MobiDB-lite"/>
    </source>
</evidence>
<sequence>MVNAGVEPTVLILSSIDRHCSGHFPTLTPPLAILLTSPSRCWPSAPSLSPTWSCAPSLSYTDPAPGHPSHVPAATRSRRPPAADDHRTPPPAMAAAASTPTAPRAVRQLSLSPRFNEPHKGAQVCPICAADETLAPALRKKVYGSYWYLGRHTERWHTGEKSIRDHPDAYRTEAIPHVYGENSLMTNRVARMCEKRIFALLSS</sequence>
<dbReference type="AlphaFoldDB" id="A0A2H3JBD2"/>
<protein>
    <submittedName>
        <fullName evidence="2">Uncharacterized protein</fullName>
    </submittedName>
</protein>
<reference evidence="2 3" key="1">
    <citation type="journal article" date="2012" name="Science">
        <title>The Paleozoic origin of enzymatic lignin decomposition reconstructed from 31 fungal genomes.</title>
        <authorList>
            <person name="Floudas D."/>
            <person name="Binder M."/>
            <person name="Riley R."/>
            <person name="Barry K."/>
            <person name="Blanchette R.A."/>
            <person name="Henrissat B."/>
            <person name="Martinez A.T."/>
            <person name="Otillar R."/>
            <person name="Spatafora J.W."/>
            <person name="Yadav J.S."/>
            <person name="Aerts A."/>
            <person name="Benoit I."/>
            <person name="Boyd A."/>
            <person name="Carlson A."/>
            <person name="Copeland A."/>
            <person name="Coutinho P.M."/>
            <person name="de Vries R.P."/>
            <person name="Ferreira P."/>
            <person name="Findley K."/>
            <person name="Foster B."/>
            <person name="Gaskell J."/>
            <person name="Glotzer D."/>
            <person name="Gorecki P."/>
            <person name="Heitman J."/>
            <person name="Hesse C."/>
            <person name="Hori C."/>
            <person name="Igarashi K."/>
            <person name="Jurgens J.A."/>
            <person name="Kallen N."/>
            <person name="Kersten P."/>
            <person name="Kohler A."/>
            <person name="Kuees U."/>
            <person name="Kumar T.K.A."/>
            <person name="Kuo A."/>
            <person name="LaButti K."/>
            <person name="Larrondo L.F."/>
            <person name="Lindquist E."/>
            <person name="Ling A."/>
            <person name="Lombard V."/>
            <person name="Lucas S."/>
            <person name="Lundell T."/>
            <person name="Martin R."/>
            <person name="McLaughlin D.J."/>
            <person name="Morgenstern I."/>
            <person name="Morin E."/>
            <person name="Murat C."/>
            <person name="Nagy L.G."/>
            <person name="Nolan M."/>
            <person name="Ohm R.A."/>
            <person name="Patyshakuliyeva A."/>
            <person name="Rokas A."/>
            <person name="Ruiz-Duenas F.J."/>
            <person name="Sabat G."/>
            <person name="Salamov A."/>
            <person name="Samejima M."/>
            <person name="Schmutz J."/>
            <person name="Slot J.C."/>
            <person name="St John F."/>
            <person name="Stenlid J."/>
            <person name="Sun H."/>
            <person name="Sun S."/>
            <person name="Syed K."/>
            <person name="Tsang A."/>
            <person name="Wiebenga A."/>
            <person name="Young D."/>
            <person name="Pisabarro A."/>
            <person name="Eastwood D.C."/>
            <person name="Martin F."/>
            <person name="Cullen D."/>
            <person name="Grigoriev I.V."/>
            <person name="Hibbett D.S."/>
        </authorList>
    </citation>
    <scope>NUCLEOTIDE SEQUENCE [LARGE SCALE GENOMIC DNA]</scope>
    <source>
        <strain evidence="2 3">MD-104</strain>
    </source>
</reference>
<organism evidence="2 3">
    <name type="scientific">Wolfiporia cocos (strain MD-104)</name>
    <name type="common">Brown rot fungus</name>
    <dbReference type="NCBI Taxonomy" id="742152"/>
    <lineage>
        <taxon>Eukaryota</taxon>
        <taxon>Fungi</taxon>
        <taxon>Dikarya</taxon>
        <taxon>Basidiomycota</taxon>
        <taxon>Agaricomycotina</taxon>
        <taxon>Agaricomycetes</taxon>
        <taxon>Polyporales</taxon>
        <taxon>Phaeolaceae</taxon>
        <taxon>Wolfiporia</taxon>
    </lineage>
</organism>
<evidence type="ECO:0000313" key="2">
    <source>
        <dbReference type="EMBL" id="PCH37123.1"/>
    </source>
</evidence>
<dbReference type="Proteomes" id="UP000218811">
    <property type="component" value="Unassembled WGS sequence"/>
</dbReference>
<evidence type="ECO:0000313" key="3">
    <source>
        <dbReference type="Proteomes" id="UP000218811"/>
    </source>
</evidence>
<gene>
    <name evidence="2" type="ORF">WOLCODRAFT_157827</name>
</gene>
<dbReference type="EMBL" id="KB467909">
    <property type="protein sequence ID" value="PCH37123.1"/>
    <property type="molecule type" value="Genomic_DNA"/>
</dbReference>
<proteinExistence type="predicted"/>
<keyword evidence="3" id="KW-1185">Reference proteome</keyword>